<evidence type="ECO:0000313" key="9">
    <source>
        <dbReference type="Proteomes" id="UP000036608"/>
    </source>
</evidence>
<dbReference type="KEGG" id="ptv:AA957_13620"/>
<reference evidence="8 9" key="1">
    <citation type="journal article" date="2015" name="Genome Announc.">
        <title>Complete Genome Sequence of the Rhizobacterium Pseudomonas trivialis Strain IHBB745 with Multiple Plant Growth-Promoting Activities and Tolerance to Desiccation and Alkalinity.</title>
        <authorList>
            <person name="Gulati A."/>
            <person name="Swarnkar M.K."/>
            <person name="Vyas P."/>
            <person name="Rahi P."/>
            <person name="Thakur R."/>
            <person name="Thakur N."/>
            <person name="Singh A.K."/>
        </authorList>
    </citation>
    <scope>NUCLEOTIDE SEQUENCE [LARGE SCALE GENOMIC DNA]</scope>
    <source>
        <strain evidence="9">745</strain>
    </source>
</reference>
<feature type="transmembrane region" description="Helical" evidence="6">
    <location>
        <begin position="94"/>
        <end position="112"/>
    </location>
</feature>
<name>A0A0H5AAP8_9PSED</name>
<keyword evidence="6" id="KW-0472">Membrane</keyword>
<dbReference type="GO" id="GO:0004252">
    <property type="term" value="F:serine-type endopeptidase activity"/>
    <property type="evidence" value="ECO:0007669"/>
    <property type="project" value="InterPro"/>
</dbReference>
<dbReference type="RefSeq" id="WP_049710672.1">
    <property type="nucleotide sequence ID" value="NZ_CP011507.1"/>
</dbReference>
<accession>A0A0H5AAP8</accession>
<feature type="active site" evidence="5">
    <location>
        <position position="165"/>
    </location>
</feature>
<dbReference type="OrthoDB" id="5986739at2"/>
<feature type="domain" description="Peptidase S26" evidence="7">
    <location>
        <begin position="100"/>
        <end position="249"/>
    </location>
</feature>
<feature type="transmembrane region" description="Helical" evidence="6">
    <location>
        <begin position="31"/>
        <end position="50"/>
    </location>
</feature>
<keyword evidence="6" id="KW-0812">Transmembrane</keyword>
<dbReference type="NCBIfam" id="TIGR02227">
    <property type="entry name" value="sigpep_I_bact"/>
    <property type="match status" value="1"/>
</dbReference>
<dbReference type="Pfam" id="PF10502">
    <property type="entry name" value="Peptidase_S26"/>
    <property type="match status" value="1"/>
</dbReference>
<proteinExistence type="inferred from homology"/>
<sequence length="262" mass="28157">MKPVKLSLQAFLMSCLVAGWGLVYVGRIKWAIWVAALLYGGVVLLGVFGLSASPIGLYVLFGWIITVKLSSAIVSAVLARRYTGPAGVPRKRFHALYVGVLIVITFILLEVLRGPLMGFKNYYIPTGSMAPTVSVGDYIVADLKAGAPKVGDIVVYRWNGTEAIKRVAGVGGDTLAIVNGELIRNGENLGLFHAPADRVNGPASMELAPLKVEPGHVYLLGDNRNNSNDSRFMGQVAIEEVVGKVTGIWFSKERARIGTTFP</sequence>
<dbReference type="AlphaFoldDB" id="A0A0H5AAP8"/>
<comment type="subcellular location">
    <subcellularLocation>
        <location evidence="6">Membrane</location>
        <topology evidence="6">Multi-pass membrane protein</topology>
    </subcellularLocation>
</comment>
<dbReference type="EC" id="3.4.21.89" evidence="2 6"/>
<dbReference type="Proteomes" id="UP000036608">
    <property type="component" value="Chromosome"/>
</dbReference>
<dbReference type="InterPro" id="IPR019757">
    <property type="entry name" value="Pept_S26A_signal_pept_1_Lys-AS"/>
</dbReference>
<gene>
    <name evidence="8" type="ORF">AA957_13620</name>
</gene>
<evidence type="ECO:0000256" key="3">
    <source>
        <dbReference type="ARBA" id="ARBA00019232"/>
    </source>
</evidence>
<feature type="active site" evidence="5">
    <location>
        <position position="128"/>
    </location>
</feature>
<comment type="catalytic activity">
    <reaction evidence="1 6">
        <text>Cleavage of hydrophobic, N-terminal signal or leader sequences from secreted and periplasmic proteins.</text>
        <dbReference type="EC" id="3.4.21.89"/>
    </reaction>
</comment>
<dbReference type="GO" id="GO:0006465">
    <property type="term" value="P:signal peptide processing"/>
    <property type="evidence" value="ECO:0007669"/>
    <property type="project" value="InterPro"/>
</dbReference>
<organism evidence="8 9">
    <name type="scientific">Pseudomonas trivialis</name>
    <dbReference type="NCBI Taxonomy" id="200450"/>
    <lineage>
        <taxon>Bacteria</taxon>
        <taxon>Pseudomonadati</taxon>
        <taxon>Pseudomonadota</taxon>
        <taxon>Gammaproteobacteria</taxon>
        <taxon>Pseudomonadales</taxon>
        <taxon>Pseudomonadaceae</taxon>
        <taxon>Pseudomonas</taxon>
    </lineage>
</organism>
<dbReference type="SUPFAM" id="SSF51306">
    <property type="entry name" value="LexA/Signal peptidase"/>
    <property type="match status" value="1"/>
</dbReference>
<evidence type="ECO:0000256" key="2">
    <source>
        <dbReference type="ARBA" id="ARBA00013208"/>
    </source>
</evidence>
<evidence type="ECO:0000313" key="8">
    <source>
        <dbReference type="EMBL" id="AKS07108.1"/>
    </source>
</evidence>
<evidence type="ECO:0000256" key="1">
    <source>
        <dbReference type="ARBA" id="ARBA00000677"/>
    </source>
</evidence>
<dbReference type="GO" id="GO:0016020">
    <property type="term" value="C:membrane"/>
    <property type="evidence" value="ECO:0007669"/>
    <property type="project" value="UniProtKB-SubCell"/>
</dbReference>
<dbReference type="PATRIC" id="fig|200450.3.peg.2809"/>
<evidence type="ECO:0000256" key="4">
    <source>
        <dbReference type="ARBA" id="ARBA00022801"/>
    </source>
</evidence>
<dbReference type="GO" id="GO:0009003">
    <property type="term" value="F:signal peptidase activity"/>
    <property type="evidence" value="ECO:0007669"/>
    <property type="project" value="UniProtKB-EC"/>
</dbReference>
<dbReference type="PANTHER" id="PTHR43390">
    <property type="entry name" value="SIGNAL PEPTIDASE I"/>
    <property type="match status" value="1"/>
</dbReference>
<dbReference type="PROSITE" id="PS00760">
    <property type="entry name" value="SPASE_I_2"/>
    <property type="match status" value="1"/>
</dbReference>
<dbReference type="InterPro" id="IPR036286">
    <property type="entry name" value="LexA/Signal_pep-like_sf"/>
</dbReference>
<dbReference type="PRINTS" id="PR00727">
    <property type="entry name" value="LEADERPTASE"/>
</dbReference>
<evidence type="ECO:0000256" key="6">
    <source>
        <dbReference type="RuleBase" id="RU362042"/>
    </source>
</evidence>
<evidence type="ECO:0000256" key="5">
    <source>
        <dbReference type="PIRSR" id="PIRSR600223-1"/>
    </source>
</evidence>
<comment type="similarity">
    <text evidence="6">Belongs to the peptidase S26 family.</text>
</comment>
<dbReference type="Gene3D" id="2.10.109.10">
    <property type="entry name" value="Umud Fragment, subunit A"/>
    <property type="match status" value="1"/>
</dbReference>
<dbReference type="InterPro" id="IPR019533">
    <property type="entry name" value="Peptidase_S26"/>
</dbReference>
<keyword evidence="4 6" id="KW-0378">Hydrolase</keyword>
<dbReference type="EMBL" id="CP011507">
    <property type="protein sequence ID" value="AKS07108.1"/>
    <property type="molecule type" value="Genomic_DNA"/>
</dbReference>
<dbReference type="CDD" id="cd06530">
    <property type="entry name" value="S26_SPase_I"/>
    <property type="match status" value="1"/>
</dbReference>
<dbReference type="PANTHER" id="PTHR43390:SF14">
    <property type="entry name" value="SIGNAL PEPTIDASE I"/>
    <property type="match status" value="1"/>
</dbReference>
<dbReference type="InterPro" id="IPR000223">
    <property type="entry name" value="Pept_S26A_signal_pept_1"/>
</dbReference>
<protein>
    <recommendedName>
        <fullName evidence="3 6">Signal peptidase I</fullName>
        <ecNumber evidence="2 6">3.4.21.89</ecNumber>
    </recommendedName>
</protein>
<evidence type="ECO:0000259" key="7">
    <source>
        <dbReference type="Pfam" id="PF10502"/>
    </source>
</evidence>
<feature type="transmembrane region" description="Helical" evidence="6">
    <location>
        <begin position="57"/>
        <end position="79"/>
    </location>
</feature>
<reference evidence="9" key="2">
    <citation type="submission" date="2015-05" db="EMBL/GenBank/DDBJ databases">
        <authorList>
            <person name="Swarnkar M.K."/>
            <person name="Vyas P."/>
            <person name="Rahi P."/>
            <person name="Thakur R."/>
            <person name="Thakur N."/>
            <person name="Singh A.K."/>
            <person name="Gulati A."/>
        </authorList>
    </citation>
    <scope>NUCLEOTIDE SEQUENCE [LARGE SCALE GENOMIC DNA]</scope>
    <source>
        <strain evidence="9">745</strain>
    </source>
</reference>
<keyword evidence="6" id="KW-1133">Transmembrane helix</keyword>
<keyword evidence="6" id="KW-0645">Protease</keyword>